<reference evidence="1 2" key="1">
    <citation type="submission" date="2019-05" db="EMBL/GenBank/DDBJ databases">
        <title>Another draft genome of Portunus trituberculatus and its Hox gene families provides insights of decapod evolution.</title>
        <authorList>
            <person name="Jeong J.-H."/>
            <person name="Song I."/>
            <person name="Kim S."/>
            <person name="Choi T."/>
            <person name="Kim D."/>
            <person name="Ryu S."/>
            <person name="Kim W."/>
        </authorList>
    </citation>
    <scope>NUCLEOTIDE SEQUENCE [LARGE SCALE GENOMIC DNA]</scope>
    <source>
        <tissue evidence="1">Muscle</tissue>
    </source>
</reference>
<sequence>MKGIKKSKSNTNINVVSSNVKSHKYFYVTASRKKSLITSRHLSLPDALN</sequence>
<organism evidence="1 2">
    <name type="scientific">Portunus trituberculatus</name>
    <name type="common">Swimming crab</name>
    <name type="synonym">Neptunus trituberculatus</name>
    <dbReference type="NCBI Taxonomy" id="210409"/>
    <lineage>
        <taxon>Eukaryota</taxon>
        <taxon>Metazoa</taxon>
        <taxon>Ecdysozoa</taxon>
        <taxon>Arthropoda</taxon>
        <taxon>Crustacea</taxon>
        <taxon>Multicrustacea</taxon>
        <taxon>Malacostraca</taxon>
        <taxon>Eumalacostraca</taxon>
        <taxon>Eucarida</taxon>
        <taxon>Decapoda</taxon>
        <taxon>Pleocyemata</taxon>
        <taxon>Brachyura</taxon>
        <taxon>Eubrachyura</taxon>
        <taxon>Portunoidea</taxon>
        <taxon>Portunidae</taxon>
        <taxon>Portuninae</taxon>
        <taxon>Portunus</taxon>
    </lineage>
</organism>
<dbReference type="Proteomes" id="UP000324222">
    <property type="component" value="Unassembled WGS sequence"/>
</dbReference>
<dbReference type="AlphaFoldDB" id="A0A5B7IQC7"/>
<proteinExistence type="predicted"/>
<evidence type="ECO:0000313" key="1">
    <source>
        <dbReference type="EMBL" id="MPC83786.1"/>
    </source>
</evidence>
<gene>
    <name evidence="1" type="ORF">E2C01_078502</name>
</gene>
<accession>A0A5B7IQC7</accession>
<comment type="caution">
    <text evidence="1">The sequence shown here is derived from an EMBL/GenBank/DDBJ whole genome shotgun (WGS) entry which is preliminary data.</text>
</comment>
<name>A0A5B7IQC7_PORTR</name>
<dbReference type="EMBL" id="VSRR010063498">
    <property type="protein sequence ID" value="MPC83786.1"/>
    <property type="molecule type" value="Genomic_DNA"/>
</dbReference>
<keyword evidence="2" id="KW-1185">Reference proteome</keyword>
<evidence type="ECO:0000313" key="2">
    <source>
        <dbReference type="Proteomes" id="UP000324222"/>
    </source>
</evidence>
<protein>
    <submittedName>
        <fullName evidence="1">Uncharacterized protein</fullName>
    </submittedName>
</protein>